<protein>
    <submittedName>
        <fullName evidence="2">Uncharacterized protein</fullName>
    </submittedName>
</protein>
<gene>
    <name evidence="2" type="ordered locus">Aboo_0492</name>
</gene>
<dbReference type="AlphaFoldDB" id="D3TCL8"/>
<dbReference type="HOGENOM" id="CLU_2270886_0_0_2"/>
<evidence type="ECO:0000256" key="1">
    <source>
        <dbReference type="SAM" id="Phobius"/>
    </source>
</evidence>
<evidence type="ECO:0000313" key="3">
    <source>
        <dbReference type="Proteomes" id="UP000001400"/>
    </source>
</evidence>
<feature type="transmembrane region" description="Helical" evidence="1">
    <location>
        <begin position="53"/>
        <end position="73"/>
    </location>
</feature>
<dbReference type="Proteomes" id="UP000001400">
    <property type="component" value="Chromosome"/>
</dbReference>
<keyword evidence="1" id="KW-1133">Transmembrane helix</keyword>
<keyword evidence="1" id="KW-0812">Transmembrane</keyword>
<keyword evidence="3" id="KW-1185">Reference proteome</keyword>
<evidence type="ECO:0000313" key="2">
    <source>
        <dbReference type="EMBL" id="ADD08303.1"/>
    </source>
</evidence>
<proteinExistence type="predicted"/>
<feature type="transmembrane region" description="Helical" evidence="1">
    <location>
        <begin position="12"/>
        <end position="32"/>
    </location>
</feature>
<dbReference type="EMBL" id="CP001941">
    <property type="protein sequence ID" value="ADD08303.1"/>
    <property type="molecule type" value="Genomic_DNA"/>
</dbReference>
<sequence length="102" mass="11733">MINLLAEMSFQWIFIFALAQIISLVVITYEFFHIWNVRCKLDKINRDIYRIGFSISLLILSTVGSLFIYFDIFSTVNSILIWGAITIFLPLLIGAVLSVLIK</sequence>
<accession>D3TCL8</accession>
<dbReference type="RefSeq" id="WP_012997149.1">
    <property type="nucleotide sequence ID" value="NC_013926.1"/>
</dbReference>
<name>D3TCL8_ACIB4</name>
<organism evidence="2 3">
    <name type="scientific">Aciduliprofundum boonei (strain DSM 19572 / T469)</name>
    <dbReference type="NCBI Taxonomy" id="439481"/>
    <lineage>
        <taxon>Archaea</taxon>
        <taxon>Methanobacteriati</taxon>
        <taxon>Thermoplasmatota</taxon>
        <taxon>DHVE2 group</taxon>
        <taxon>Candidatus Aciduliprofundum</taxon>
    </lineage>
</organism>
<dbReference type="GeneID" id="8827437"/>
<feature type="transmembrane region" description="Helical" evidence="1">
    <location>
        <begin position="79"/>
        <end position="101"/>
    </location>
</feature>
<reference evidence="2" key="1">
    <citation type="submission" date="2010-02" db="EMBL/GenBank/DDBJ databases">
        <title>Complete sequence of Aciduliprofundum boonei T469.</title>
        <authorList>
            <consortium name="US DOE Joint Genome Institute"/>
            <person name="Lucas S."/>
            <person name="Copeland A."/>
            <person name="Lapidus A."/>
            <person name="Cheng J.-F."/>
            <person name="Bruce D."/>
            <person name="Goodwin L."/>
            <person name="Pitluck S."/>
            <person name="Saunders E."/>
            <person name="Detter J.C."/>
            <person name="Han C."/>
            <person name="Tapia R."/>
            <person name="Land M."/>
            <person name="Hauser L."/>
            <person name="Kyrpides N."/>
            <person name="Mikhailova N."/>
            <person name="Flores G."/>
            <person name="Reysenbach A.-L."/>
            <person name="Woyke T."/>
        </authorList>
    </citation>
    <scope>NUCLEOTIDE SEQUENCE</scope>
    <source>
        <strain evidence="2">T469</strain>
    </source>
</reference>
<dbReference type="KEGG" id="abi:Aboo_0492"/>
<keyword evidence="1" id="KW-0472">Membrane</keyword>